<proteinExistence type="predicted"/>
<protein>
    <submittedName>
        <fullName evidence="1">Uncharacterized protein</fullName>
    </submittedName>
</protein>
<reference evidence="1 2" key="1">
    <citation type="submission" date="2019-03" db="EMBL/GenBank/DDBJ databases">
        <title>Draft Genome Sequence of Duganella callidus sp. nov., a Novel Duganella Species Isolated from Cultivated Soil.</title>
        <authorList>
            <person name="Raths R."/>
            <person name="Peta V."/>
            <person name="Bucking H."/>
        </authorList>
    </citation>
    <scope>NUCLEOTIDE SEQUENCE [LARGE SCALE GENOMIC DNA]</scope>
    <source>
        <strain evidence="1 2">DN04</strain>
    </source>
</reference>
<name>A0A4Y9SNI3_9BURK</name>
<sequence length="223" mass="23546">MENPYLTPPQVEGPQSRSWGAGFLFGFQGPALSTTAQADVDTEDVDAFNEGVLAGQDAAINGLPFEPSCVDLNVERPEWPHVLATESFGVGMTIRDFIRFARLTGPKAAEALAGGILGGILDIVTVSLALETFNDDPEQAIVEAGTTLQDALQRMGYDVGMELYIGGGLQIAPETTGCEISLTAIYRSQEAASAAAKAIGRPNYLVAGWRTDQSGGISVLEHD</sequence>
<dbReference type="OrthoDB" id="9813296at2"/>
<dbReference type="RefSeq" id="WP_135201145.1">
    <property type="nucleotide sequence ID" value="NZ_SPVG01000079.1"/>
</dbReference>
<gene>
    <name evidence="1" type="ORF">E4L98_08560</name>
</gene>
<dbReference type="AlphaFoldDB" id="A0A4Y9SNI3"/>
<organism evidence="1 2">
    <name type="scientific">Duganella callida</name>
    <dbReference type="NCBI Taxonomy" id="2561932"/>
    <lineage>
        <taxon>Bacteria</taxon>
        <taxon>Pseudomonadati</taxon>
        <taxon>Pseudomonadota</taxon>
        <taxon>Betaproteobacteria</taxon>
        <taxon>Burkholderiales</taxon>
        <taxon>Oxalobacteraceae</taxon>
        <taxon>Telluria group</taxon>
        <taxon>Duganella</taxon>
    </lineage>
</organism>
<evidence type="ECO:0000313" key="2">
    <source>
        <dbReference type="Proteomes" id="UP000297729"/>
    </source>
</evidence>
<keyword evidence="2" id="KW-1185">Reference proteome</keyword>
<comment type="caution">
    <text evidence="1">The sequence shown here is derived from an EMBL/GenBank/DDBJ whole genome shotgun (WGS) entry which is preliminary data.</text>
</comment>
<dbReference type="Proteomes" id="UP000297729">
    <property type="component" value="Unassembled WGS sequence"/>
</dbReference>
<accession>A0A4Y9SNI3</accession>
<evidence type="ECO:0000313" key="1">
    <source>
        <dbReference type="EMBL" id="TFW26504.1"/>
    </source>
</evidence>
<dbReference type="EMBL" id="SPVG01000079">
    <property type="protein sequence ID" value="TFW26504.1"/>
    <property type="molecule type" value="Genomic_DNA"/>
</dbReference>